<dbReference type="InterPro" id="IPR029071">
    <property type="entry name" value="Ubiquitin-like_domsf"/>
</dbReference>
<organism evidence="2 3">
    <name type="scientific">Stentor coeruleus</name>
    <dbReference type="NCBI Taxonomy" id="5963"/>
    <lineage>
        <taxon>Eukaryota</taxon>
        <taxon>Sar</taxon>
        <taxon>Alveolata</taxon>
        <taxon>Ciliophora</taxon>
        <taxon>Postciliodesmatophora</taxon>
        <taxon>Heterotrichea</taxon>
        <taxon>Heterotrichida</taxon>
        <taxon>Stentoridae</taxon>
        <taxon>Stentor</taxon>
    </lineage>
</organism>
<evidence type="ECO:0000313" key="2">
    <source>
        <dbReference type="EMBL" id="OMJ88102.1"/>
    </source>
</evidence>
<sequence length="262" mass="29420">MGNCCTVAKKKKEKETVTEKVKEKEVSKSTIESGTVATEDRSQRKKILSIICEALNINLSLRYRPAIPLQDLKEQIVSKFPCFDINKFTLFRDDLEILDPTATLQQLGIGPGDTLHIKIKEDSELSEDIIASENNSIMEPNEEIKTNEVAGVTAKKGLAARNIRESELTSPKKPAKELWRTALPSPPARQLINCDPMDASSLTNNTHDRSLKAPQATFQVKLPNGMIESDDSNLDDRKNQGHRENSAYFQDLKGPFYMFQKE</sequence>
<feature type="compositionally biased region" description="Basic and acidic residues" evidence="1">
    <location>
        <begin position="234"/>
        <end position="245"/>
    </location>
</feature>
<dbReference type="OrthoDB" id="322592at2759"/>
<evidence type="ECO:0008006" key="4">
    <source>
        <dbReference type="Google" id="ProtNLM"/>
    </source>
</evidence>
<evidence type="ECO:0000256" key="1">
    <source>
        <dbReference type="SAM" id="MobiDB-lite"/>
    </source>
</evidence>
<dbReference type="Proteomes" id="UP000187209">
    <property type="component" value="Unassembled WGS sequence"/>
</dbReference>
<dbReference type="EMBL" id="MPUH01000159">
    <property type="protein sequence ID" value="OMJ88102.1"/>
    <property type="molecule type" value="Genomic_DNA"/>
</dbReference>
<proteinExistence type="predicted"/>
<dbReference type="AlphaFoldDB" id="A0A1R2CGE8"/>
<name>A0A1R2CGE8_9CILI</name>
<gene>
    <name evidence="2" type="ORF">SteCoe_10000</name>
</gene>
<feature type="region of interest" description="Disordered" evidence="1">
    <location>
        <begin position="224"/>
        <end position="247"/>
    </location>
</feature>
<protein>
    <recommendedName>
        <fullName evidence="4">Ubiquitin-like domain-containing protein</fullName>
    </recommendedName>
</protein>
<reference evidence="2 3" key="1">
    <citation type="submission" date="2016-11" db="EMBL/GenBank/DDBJ databases">
        <title>The macronuclear genome of Stentor coeruleus: a giant cell with tiny introns.</title>
        <authorList>
            <person name="Slabodnick M."/>
            <person name="Ruby J.G."/>
            <person name="Reiff S.B."/>
            <person name="Swart E.C."/>
            <person name="Gosai S."/>
            <person name="Prabakaran S."/>
            <person name="Witkowska E."/>
            <person name="Larue G.E."/>
            <person name="Fisher S."/>
            <person name="Freeman R.M."/>
            <person name="Gunawardena J."/>
            <person name="Chu W."/>
            <person name="Stover N.A."/>
            <person name="Gregory B.D."/>
            <person name="Nowacki M."/>
            <person name="Derisi J."/>
            <person name="Roy S.W."/>
            <person name="Marshall W.F."/>
            <person name="Sood P."/>
        </authorList>
    </citation>
    <scope>NUCLEOTIDE SEQUENCE [LARGE SCALE GENOMIC DNA]</scope>
    <source>
        <strain evidence="2">WM001</strain>
    </source>
</reference>
<comment type="caution">
    <text evidence="2">The sequence shown here is derived from an EMBL/GenBank/DDBJ whole genome shotgun (WGS) entry which is preliminary data.</text>
</comment>
<keyword evidence="3" id="KW-1185">Reference proteome</keyword>
<accession>A0A1R2CGE8</accession>
<evidence type="ECO:0000313" key="3">
    <source>
        <dbReference type="Proteomes" id="UP000187209"/>
    </source>
</evidence>
<dbReference type="SUPFAM" id="SSF54236">
    <property type="entry name" value="Ubiquitin-like"/>
    <property type="match status" value="1"/>
</dbReference>